<evidence type="ECO:0000256" key="1">
    <source>
        <dbReference type="SAM" id="Phobius"/>
    </source>
</evidence>
<evidence type="ECO:0000313" key="2">
    <source>
        <dbReference type="EMBL" id="CCI82171.1"/>
    </source>
</evidence>
<keyword evidence="3" id="KW-1185">Reference proteome</keyword>
<feature type="transmembrane region" description="Helical" evidence="1">
    <location>
        <begin position="31"/>
        <end position="52"/>
    </location>
</feature>
<keyword evidence="1" id="KW-0472">Membrane</keyword>
<dbReference type="AlphaFoldDB" id="I7JV40"/>
<proteinExistence type="predicted"/>
<feature type="transmembrane region" description="Helical" evidence="1">
    <location>
        <begin position="7"/>
        <end position="25"/>
    </location>
</feature>
<protein>
    <submittedName>
        <fullName evidence="2">Uncharacterized protein</fullName>
    </submittedName>
</protein>
<keyword evidence="1" id="KW-0812">Transmembrane</keyword>
<reference evidence="2 3" key="1">
    <citation type="submission" date="2012-06" db="EMBL/GenBank/DDBJ databases">
        <title>Draft Genome Sequence of Lactobacillus hominis Strain CRBIP 24.179T, isolated from human intestine.</title>
        <authorList>
            <person name="Cousin S."/>
            <person name="Ma L."/>
            <person name="Bizet C."/>
            <person name="Loux V."/>
            <person name="Bouchier C."/>
            <person name="Clermont D."/>
            <person name="Creno S."/>
        </authorList>
    </citation>
    <scope>NUCLEOTIDE SEQUENCE [LARGE SCALE GENOMIC DNA]</scope>
    <source>
        <strain evidence="3">CRBIP 24.179T</strain>
    </source>
</reference>
<evidence type="ECO:0000313" key="3">
    <source>
        <dbReference type="Proteomes" id="UP000009320"/>
    </source>
</evidence>
<dbReference type="EMBL" id="CAKE01000015">
    <property type="protein sequence ID" value="CCI82171.1"/>
    <property type="molecule type" value="Genomic_DNA"/>
</dbReference>
<sequence>MEKQKNLRRIASICTLLWIVFALWWRPQSLFLKAVDFVICMIILIGDIYVIVQAHKYKKNAKK</sequence>
<dbReference type="RefSeq" id="WP_008471172.1">
    <property type="nucleotide sequence ID" value="NZ_AYZP01000009.1"/>
</dbReference>
<organism evidence="2 3">
    <name type="scientific">Lactobacillus hominis DSM 23910 = CRBIP 24.179</name>
    <dbReference type="NCBI Taxonomy" id="1423758"/>
    <lineage>
        <taxon>Bacteria</taxon>
        <taxon>Bacillati</taxon>
        <taxon>Bacillota</taxon>
        <taxon>Bacilli</taxon>
        <taxon>Lactobacillales</taxon>
        <taxon>Lactobacillaceae</taxon>
        <taxon>Lactobacillus</taxon>
    </lineage>
</organism>
<name>I7JV40_9LACO</name>
<accession>I7JV40</accession>
<dbReference type="Proteomes" id="UP000009320">
    <property type="component" value="Unassembled WGS sequence"/>
</dbReference>
<comment type="caution">
    <text evidence="2">The sequence shown here is derived from an EMBL/GenBank/DDBJ whole genome shotgun (WGS) entry which is preliminary data.</text>
</comment>
<gene>
    <name evidence="2" type="ORF">BN55_02375</name>
</gene>
<dbReference type="GeneID" id="82847394"/>
<keyword evidence="1" id="KW-1133">Transmembrane helix</keyword>